<organism evidence="2 3">
    <name type="scientific">Ranitomeya imitator</name>
    <name type="common">mimic poison frog</name>
    <dbReference type="NCBI Taxonomy" id="111125"/>
    <lineage>
        <taxon>Eukaryota</taxon>
        <taxon>Metazoa</taxon>
        <taxon>Chordata</taxon>
        <taxon>Craniata</taxon>
        <taxon>Vertebrata</taxon>
        <taxon>Euteleostomi</taxon>
        <taxon>Amphibia</taxon>
        <taxon>Batrachia</taxon>
        <taxon>Anura</taxon>
        <taxon>Neobatrachia</taxon>
        <taxon>Hyloidea</taxon>
        <taxon>Dendrobatidae</taxon>
        <taxon>Dendrobatinae</taxon>
        <taxon>Ranitomeya</taxon>
    </lineage>
</organism>
<dbReference type="EMBL" id="CAUEEQ010058985">
    <property type="protein sequence ID" value="CAJ0964076.1"/>
    <property type="molecule type" value="Genomic_DNA"/>
</dbReference>
<protein>
    <submittedName>
        <fullName evidence="2">Uncharacterized protein</fullName>
    </submittedName>
</protein>
<accession>A0ABN9MBQ9</accession>
<proteinExistence type="predicted"/>
<reference evidence="2" key="1">
    <citation type="submission" date="2023-07" db="EMBL/GenBank/DDBJ databases">
        <authorList>
            <person name="Stuckert A."/>
        </authorList>
    </citation>
    <scope>NUCLEOTIDE SEQUENCE</scope>
</reference>
<sequence length="91" mass="10578">VSIISLIKRQISCALPPENRRKVSHHYSRLWKRHRSPSPPGLPGPCRDGSPVVCSAMDRANMSLEMTNFNQYWFSMVMAPYAQYLQLRREM</sequence>
<feature type="non-terminal residue" evidence="2">
    <location>
        <position position="1"/>
    </location>
</feature>
<feature type="region of interest" description="Disordered" evidence="1">
    <location>
        <begin position="26"/>
        <end position="45"/>
    </location>
</feature>
<gene>
    <name evidence="2" type="ORF">RIMI_LOCUS18921390</name>
</gene>
<feature type="compositionally biased region" description="Basic residues" evidence="1">
    <location>
        <begin position="26"/>
        <end position="36"/>
    </location>
</feature>
<dbReference type="Proteomes" id="UP001176940">
    <property type="component" value="Unassembled WGS sequence"/>
</dbReference>
<evidence type="ECO:0000313" key="3">
    <source>
        <dbReference type="Proteomes" id="UP001176940"/>
    </source>
</evidence>
<evidence type="ECO:0000313" key="2">
    <source>
        <dbReference type="EMBL" id="CAJ0964076.1"/>
    </source>
</evidence>
<keyword evidence="3" id="KW-1185">Reference proteome</keyword>
<name>A0ABN9MBQ9_9NEOB</name>
<evidence type="ECO:0000256" key="1">
    <source>
        <dbReference type="SAM" id="MobiDB-lite"/>
    </source>
</evidence>
<comment type="caution">
    <text evidence="2">The sequence shown here is derived from an EMBL/GenBank/DDBJ whole genome shotgun (WGS) entry which is preliminary data.</text>
</comment>